<gene>
    <name evidence="2" type="ORF">BJ508DRAFT_221526</name>
</gene>
<dbReference type="EMBL" id="ML119651">
    <property type="protein sequence ID" value="RPA85909.1"/>
    <property type="molecule type" value="Genomic_DNA"/>
</dbReference>
<feature type="non-terminal residue" evidence="2">
    <location>
        <position position="181"/>
    </location>
</feature>
<evidence type="ECO:0000313" key="3">
    <source>
        <dbReference type="Proteomes" id="UP000275078"/>
    </source>
</evidence>
<dbReference type="AlphaFoldDB" id="A0A3N4IJ90"/>
<dbReference type="PANTHER" id="PTHR36182">
    <property type="entry name" value="PROTEIN, PUTATIVE (AFU_ORTHOLOGUE AFUA_6G10930)-RELATED"/>
    <property type="match status" value="1"/>
</dbReference>
<proteinExistence type="predicted"/>
<dbReference type="Gene3D" id="2.70.50.70">
    <property type="match status" value="1"/>
</dbReference>
<protein>
    <recommendedName>
        <fullName evidence="4">Endoglucanase</fullName>
    </recommendedName>
</protein>
<reference evidence="2 3" key="1">
    <citation type="journal article" date="2018" name="Nat. Ecol. Evol.">
        <title>Pezizomycetes genomes reveal the molecular basis of ectomycorrhizal truffle lifestyle.</title>
        <authorList>
            <person name="Murat C."/>
            <person name="Payen T."/>
            <person name="Noel B."/>
            <person name="Kuo A."/>
            <person name="Morin E."/>
            <person name="Chen J."/>
            <person name="Kohler A."/>
            <person name="Krizsan K."/>
            <person name="Balestrini R."/>
            <person name="Da Silva C."/>
            <person name="Montanini B."/>
            <person name="Hainaut M."/>
            <person name="Levati E."/>
            <person name="Barry K.W."/>
            <person name="Belfiori B."/>
            <person name="Cichocki N."/>
            <person name="Clum A."/>
            <person name="Dockter R.B."/>
            <person name="Fauchery L."/>
            <person name="Guy J."/>
            <person name="Iotti M."/>
            <person name="Le Tacon F."/>
            <person name="Lindquist E.A."/>
            <person name="Lipzen A."/>
            <person name="Malagnac F."/>
            <person name="Mello A."/>
            <person name="Molinier V."/>
            <person name="Miyauchi S."/>
            <person name="Poulain J."/>
            <person name="Riccioni C."/>
            <person name="Rubini A."/>
            <person name="Sitrit Y."/>
            <person name="Splivallo R."/>
            <person name="Traeger S."/>
            <person name="Wang M."/>
            <person name="Zifcakova L."/>
            <person name="Wipf D."/>
            <person name="Zambonelli A."/>
            <person name="Paolocci F."/>
            <person name="Nowrousian M."/>
            <person name="Ottonello S."/>
            <person name="Baldrian P."/>
            <person name="Spatafora J.W."/>
            <person name="Henrissat B."/>
            <person name="Nagy L.G."/>
            <person name="Aury J.M."/>
            <person name="Wincker P."/>
            <person name="Grigoriev I.V."/>
            <person name="Bonfante P."/>
            <person name="Martin F.M."/>
        </authorList>
    </citation>
    <scope>NUCLEOTIDE SEQUENCE [LARGE SCALE GENOMIC DNA]</scope>
    <source>
        <strain evidence="2 3">RN42</strain>
    </source>
</reference>
<evidence type="ECO:0000313" key="2">
    <source>
        <dbReference type="EMBL" id="RPA85909.1"/>
    </source>
</evidence>
<dbReference type="PANTHER" id="PTHR36182:SF1">
    <property type="entry name" value="PROTEIN, PUTATIVE (AFU_ORTHOLOGUE AFUA_6G10930)-RELATED"/>
    <property type="match status" value="1"/>
</dbReference>
<keyword evidence="3" id="KW-1185">Reference proteome</keyword>
<sequence length="181" mass="20513">MNYIHRFRDVFIIILFLLGVPTSQHRFMIHPPPMGGELNKYTTRNYDLDVPMTQWPGDFPCKGALEKGVGQPVLSYKPGKTYQMKMQAQGANHDGGSCQISLSFDKGGSWKVIKSILGNCPRNPAIDFDATSFTIPHDTPEGEAYFAWTWFNNEGNREMYMNCAHITVANTATKRSYHPEF</sequence>
<feature type="signal peptide" evidence="1">
    <location>
        <begin position="1"/>
        <end position="25"/>
    </location>
</feature>
<dbReference type="OrthoDB" id="2342176at2759"/>
<name>A0A3N4IJ90_ASCIM</name>
<keyword evidence="1" id="KW-0732">Signal</keyword>
<feature type="chain" id="PRO_5018043855" description="Endoglucanase" evidence="1">
    <location>
        <begin position="26"/>
        <end position="181"/>
    </location>
</feature>
<dbReference type="Proteomes" id="UP000275078">
    <property type="component" value="Unassembled WGS sequence"/>
</dbReference>
<organism evidence="2 3">
    <name type="scientific">Ascobolus immersus RN42</name>
    <dbReference type="NCBI Taxonomy" id="1160509"/>
    <lineage>
        <taxon>Eukaryota</taxon>
        <taxon>Fungi</taxon>
        <taxon>Dikarya</taxon>
        <taxon>Ascomycota</taxon>
        <taxon>Pezizomycotina</taxon>
        <taxon>Pezizomycetes</taxon>
        <taxon>Pezizales</taxon>
        <taxon>Ascobolaceae</taxon>
        <taxon>Ascobolus</taxon>
    </lineage>
</organism>
<evidence type="ECO:0000256" key="1">
    <source>
        <dbReference type="SAM" id="SignalP"/>
    </source>
</evidence>
<dbReference type="STRING" id="1160509.A0A3N4IJ90"/>
<accession>A0A3N4IJ90</accession>
<evidence type="ECO:0008006" key="4">
    <source>
        <dbReference type="Google" id="ProtNLM"/>
    </source>
</evidence>